<proteinExistence type="inferred from homology"/>
<dbReference type="Pfam" id="PF13556">
    <property type="entry name" value="HTH_30"/>
    <property type="match status" value="1"/>
</dbReference>
<dbReference type="Proteomes" id="UP001596337">
    <property type="component" value="Unassembled WGS sequence"/>
</dbReference>
<dbReference type="Pfam" id="PF17853">
    <property type="entry name" value="GGDEF_2"/>
    <property type="match status" value="1"/>
</dbReference>
<dbReference type="InterPro" id="IPR025736">
    <property type="entry name" value="PucR_C-HTH_dom"/>
</dbReference>
<comment type="caution">
    <text evidence="4">The sequence shown here is derived from an EMBL/GenBank/DDBJ whole genome shotgun (WGS) entry which is preliminary data.</text>
</comment>
<feature type="domain" description="PucR C-terminal helix-turn-helix" evidence="2">
    <location>
        <begin position="452"/>
        <end position="510"/>
    </location>
</feature>
<protein>
    <submittedName>
        <fullName evidence="4">Helix-turn-helix domain-containing protein</fullName>
    </submittedName>
</protein>
<evidence type="ECO:0000256" key="1">
    <source>
        <dbReference type="ARBA" id="ARBA00006754"/>
    </source>
</evidence>
<evidence type="ECO:0000313" key="4">
    <source>
        <dbReference type="EMBL" id="MFC6866855.1"/>
    </source>
</evidence>
<evidence type="ECO:0000259" key="3">
    <source>
        <dbReference type="Pfam" id="PF17853"/>
    </source>
</evidence>
<dbReference type="InterPro" id="IPR041522">
    <property type="entry name" value="CdaR_GGDEF"/>
</dbReference>
<evidence type="ECO:0000259" key="2">
    <source>
        <dbReference type="Pfam" id="PF13556"/>
    </source>
</evidence>
<dbReference type="InterPro" id="IPR042070">
    <property type="entry name" value="PucR_C-HTH_sf"/>
</dbReference>
<accession>A0ABW2BX05</accession>
<sequence>MTDVVDRPVTVRELLRLEELAGYEISGNEDRLDREVRDVVVALLGGGTPIGRGALVVAAYRRSSGYEAELLLRKADTGGAVAVMLTGASRLMLSTRRLAERLGMPLLALPDSDPVHLAWRVSRHVHDPERFSTVVLSRLLRRLRTPVTKPDELITMVNTELGASAALLSSDGAVVAGDRPDELPAALFERPVPQAVDVADGHLLCAPVFVEDVRHPELWLIARIPPSHQYWTEGTLQALSAAASAGANWAARQRLASERDARDRSTLLSELIDTGGAIPRHLAERAVRAGWRLDGWHTGVHIRVLSDPASIVRHTGRVRRALNDNGFAGPVVERTDGWSCWATDNREPRSASYRDTTAAIRKAIDDVAEADALDVVAGVGRPYAGPRGISTTLREAREACLFADATSRNGRVEHVDELGVRRVLADWYHAEAFRSYARTLLAPLLDAGEDQLVETLRTYLELESSTSSAAAALRVHRNTVMHRIGRIEQLLSMSLSRPDERLVLQLACRVLRGGEERVD</sequence>
<dbReference type="PANTHER" id="PTHR33744">
    <property type="entry name" value="CARBOHYDRATE DIACID REGULATOR"/>
    <property type="match status" value="1"/>
</dbReference>
<gene>
    <name evidence="4" type="ORF">ACFQGD_06815</name>
</gene>
<name>A0ABW2BX05_9PSEU</name>
<dbReference type="PANTHER" id="PTHR33744:SF7">
    <property type="entry name" value="PUCR FAMILY TRANSCRIPTIONAL REGULATOR"/>
    <property type="match status" value="1"/>
</dbReference>
<dbReference type="Gene3D" id="1.10.10.2840">
    <property type="entry name" value="PucR C-terminal helix-turn-helix domain"/>
    <property type="match status" value="1"/>
</dbReference>
<dbReference type="InterPro" id="IPR051448">
    <property type="entry name" value="CdaR-like_regulators"/>
</dbReference>
<evidence type="ECO:0000313" key="5">
    <source>
        <dbReference type="Proteomes" id="UP001596337"/>
    </source>
</evidence>
<keyword evidence="5" id="KW-1185">Reference proteome</keyword>
<comment type="similarity">
    <text evidence="1">Belongs to the CdaR family.</text>
</comment>
<dbReference type="RefSeq" id="WP_345405976.1">
    <property type="nucleotide sequence ID" value="NZ_BAABLA010000121.1"/>
</dbReference>
<dbReference type="EMBL" id="JBHSXX010000001">
    <property type="protein sequence ID" value="MFC6866855.1"/>
    <property type="molecule type" value="Genomic_DNA"/>
</dbReference>
<organism evidence="4 5">
    <name type="scientific">Haloechinothrix salitolerans</name>
    <dbReference type="NCBI Taxonomy" id="926830"/>
    <lineage>
        <taxon>Bacteria</taxon>
        <taxon>Bacillati</taxon>
        <taxon>Actinomycetota</taxon>
        <taxon>Actinomycetes</taxon>
        <taxon>Pseudonocardiales</taxon>
        <taxon>Pseudonocardiaceae</taxon>
        <taxon>Haloechinothrix</taxon>
    </lineage>
</organism>
<reference evidence="5" key="1">
    <citation type="journal article" date="2019" name="Int. J. Syst. Evol. Microbiol.">
        <title>The Global Catalogue of Microorganisms (GCM) 10K type strain sequencing project: providing services to taxonomists for standard genome sequencing and annotation.</title>
        <authorList>
            <consortium name="The Broad Institute Genomics Platform"/>
            <consortium name="The Broad Institute Genome Sequencing Center for Infectious Disease"/>
            <person name="Wu L."/>
            <person name="Ma J."/>
        </authorList>
    </citation>
    <scope>NUCLEOTIDE SEQUENCE [LARGE SCALE GENOMIC DNA]</scope>
    <source>
        <strain evidence="5">KCTC 32255</strain>
    </source>
</reference>
<feature type="domain" description="CdaR GGDEF-like" evidence="3">
    <location>
        <begin position="279"/>
        <end position="399"/>
    </location>
</feature>